<evidence type="ECO:0000313" key="22">
    <source>
        <dbReference type="Proteomes" id="UP000703590"/>
    </source>
</evidence>
<evidence type="ECO:0000256" key="3">
    <source>
        <dbReference type="ARBA" id="ARBA00004496"/>
    </source>
</evidence>
<evidence type="ECO:0000256" key="10">
    <source>
        <dbReference type="ARBA" id="ARBA00022827"/>
    </source>
</evidence>
<reference evidence="21" key="1">
    <citation type="submission" date="2021-02" db="EMBL/GenBank/DDBJ databases">
        <title>Sulfurospirillum tamanensis sp. nov.</title>
        <authorList>
            <person name="Frolova A."/>
            <person name="Merkel A."/>
            <person name="Slobodkin A."/>
        </authorList>
    </citation>
    <scope>NUCLEOTIDE SEQUENCE</scope>
    <source>
        <strain evidence="21">T05b</strain>
    </source>
</reference>
<evidence type="ECO:0000256" key="11">
    <source>
        <dbReference type="ARBA" id="ARBA00022857"/>
    </source>
</evidence>
<dbReference type="InterPro" id="IPR036318">
    <property type="entry name" value="FAD-bd_PCMH-like_sf"/>
</dbReference>
<keyword evidence="10 19" id="KW-0274">FAD</keyword>
<dbReference type="Pfam" id="PF02873">
    <property type="entry name" value="MurB_C"/>
    <property type="match status" value="1"/>
</dbReference>
<accession>A0ABS2WS50</accession>
<keyword evidence="14 19" id="KW-0560">Oxidoreductase</keyword>
<reference evidence="21" key="2">
    <citation type="submission" date="2021-02" db="EMBL/GenBank/DDBJ databases">
        <authorList>
            <person name="Merkel A.Y."/>
        </authorList>
    </citation>
    <scope>NUCLEOTIDE SEQUENCE</scope>
    <source>
        <strain evidence="21">T05b</strain>
    </source>
</reference>
<keyword evidence="12 19" id="KW-0133">Cell shape</keyword>
<evidence type="ECO:0000256" key="1">
    <source>
        <dbReference type="ARBA" id="ARBA00001974"/>
    </source>
</evidence>
<dbReference type="InterPro" id="IPR003170">
    <property type="entry name" value="MurB"/>
</dbReference>
<dbReference type="InterPro" id="IPR016169">
    <property type="entry name" value="FAD-bd_PCMH_sub2"/>
</dbReference>
<dbReference type="InterPro" id="IPR011601">
    <property type="entry name" value="MurB_C"/>
</dbReference>
<keyword evidence="22" id="KW-1185">Reference proteome</keyword>
<dbReference type="EMBL" id="JAFHKK010000012">
    <property type="protein sequence ID" value="MBN2964446.1"/>
    <property type="molecule type" value="Genomic_DNA"/>
</dbReference>
<keyword evidence="7 19" id="KW-0963">Cytoplasm</keyword>
<gene>
    <name evidence="19" type="primary">murB</name>
    <name evidence="21" type="ORF">JWV37_06620</name>
</gene>
<evidence type="ECO:0000256" key="8">
    <source>
        <dbReference type="ARBA" id="ARBA00022618"/>
    </source>
</evidence>
<evidence type="ECO:0000256" key="14">
    <source>
        <dbReference type="ARBA" id="ARBA00023002"/>
    </source>
</evidence>
<feature type="domain" description="UDP-N-acetylenolpyruvoylglucosamine reductase C-terminal" evidence="20">
    <location>
        <begin position="164"/>
        <end position="255"/>
    </location>
</feature>
<dbReference type="PANTHER" id="PTHR21071">
    <property type="entry name" value="UDP-N-ACETYLENOLPYRUVOYLGLUCOSAMINE REDUCTASE"/>
    <property type="match status" value="1"/>
</dbReference>
<evidence type="ECO:0000256" key="7">
    <source>
        <dbReference type="ARBA" id="ARBA00022490"/>
    </source>
</evidence>
<evidence type="ECO:0000256" key="13">
    <source>
        <dbReference type="ARBA" id="ARBA00022984"/>
    </source>
</evidence>
<keyword evidence="13 19" id="KW-0573">Peptidoglycan synthesis</keyword>
<keyword evidence="8 19" id="KW-0132">Cell division</keyword>
<dbReference type="InterPro" id="IPR036635">
    <property type="entry name" value="MurB_C_sf"/>
</dbReference>
<protein>
    <recommendedName>
        <fullName evidence="6 19">UDP-N-acetylenolpyruvoylglucosamine reductase</fullName>
        <ecNumber evidence="5 19">1.3.1.98</ecNumber>
    </recommendedName>
    <alternativeName>
        <fullName evidence="17 19">UDP-N-acetylmuramate dehydrogenase</fullName>
    </alternativeName>
</protein>
<evidence type="ECO:0000259" key="20">
    <source>
        <dbReference type="Pfam" id="PF02873"/>
    </source>
</evidence>
<keyword evidence="16 19" id="KW-0961">Cell wall biogenesis/degradation</keyword>
<evidence type="ECO:0000256" key="19">
    <source>
        <dbReference type="HAMAP-Rule" id="MF_00037"/>
    </source>
</evidence>
<evidence type="ECO:0000256" key="4">
    <source>
        <dbReference type="ARBA" id="ARBA00004752"/>
    </source>
</evidence>
<dbReference type="Gene3D" id="3.30.465.10">
    <property type="match status" value="1"/>
</dbReference>
<dbReference type="GO" id="GO:0008762">
    <property type="term" value="F:UDP-N-acetylmuramate dehydrogenase activity"/>
    <property type="evidence" value="ECO:0007669"/>
    <property type="project" value="UniProtKB-EC"/>
</dbReference>
<comment type="cofactor">
    <cofactor evidence="1 19">
        <name>FAD</name>
        <dbReference type="ChEBI" id="CHEBI:57692"/>
    </cofactor>
</comment>
<evidence type="ECO:0000313" key="21">
    <source>
        <dbReference type="EMBL" id="MBN2964446.1"/>
    </source>
</evidence>
<keyword evidence="9 19" id="KW-0285">Flavoprotein</keyword>
<feature type="active site" description="Proton donor" evidence="19">
    <location>
        <position position="181"/>
    </location>
</feature>
<dbReference type="Gene3D" id="3.90.78.10">
    <property type="entry name" value="UDP-N-acetylenolpyruvoylglucosamine reductase, C-terminal domain"/>
    <property type="match status" value="1"/>
</dbReference>
<organism evidence="21 22">
    <name type="scientific">Sulfurospirillum tamanense</name>
    <dbReference type="NCBI Taxonomy" id="2813362"/>
    <lineage>
        <taxon>Bacteria</taxon>
        <taxon>Pseudomonadati</taxon>
        <taxon>Campylobacterota</taxon>
        <taxon>Epsilonproteobacteria</taxon>
        <taxon>Campylobacterales</taxon>
        <taxon>Sulfurospirillaceae</taxon>
        <taxon>Sulfurospirillum</taxon>
    </lineage>
</organism>
<keyword evidence="11 19" id="KW-0521">NADP</keyword>
<dbReference type="SUPFAM" id="SSF56194">
    <property type="entry name" value="Uridine diphospho-N-Acetylenolpyruvylglucosamine reductase, MurB, C-terminal domain"/>
    <property type="match status" value="1"/>
</dbReference>
<feature type="active site" evidence="19">
    <location>
        <position position="139"/>
    </location>
</feature>
<evidence type="ECO:0000256" key="15">
    <source>
        <dbReference type="ARBA" id="ARBA00023306"/>
    </source>
</evidence>
<comment type="caution">
    <text evidence="21">The sequence shown here is derived from an EMBL/GenBank/DDBJ whole genome shotgun (WGS) entry which is preliminary data.</text>
</comment>
<dbReference type="RefSeq" id="WP_205458998.1">
    <property type="nucleotide sequence ID" value="NZ_JAFHKK010000012.1"/>
</dbReference>
<dbReference type="NCBIfam" id="TIGR00179">
    <property type="entry name" value="murB"/>
    <property type="match status" value="1"/>
</dbReference>
<name>A0ABS2WS50_9BACT</name>
<comment type="similarity">
    <text evidence="19">Belongs to the MurB family.</text>
</comment>
<evidence type="ECO:0000256" key="5">
    <source>
        <dbReference type="ARBA" id="ARBA00012518"/>
    </source>
</evidence>
<dbReference type="SUPFAM" id="SSF56176">
    <property type="entry name" value="FAD-binding/transporter-associated domain-like"/>
    <property type="match status" value="1"/>
</dbReference>
<dbReference type="EC" id="1.3.1.98" evidence="5 19"/>
<evidence type="ECO:0000256" key="18">
    <source>
        <dbReference type="ARBA" id="ARBA00048914"/>
    </source>
</evidence>
<comment type="pathway">
    <text evidence="4 19">Cell wall biogenesis; peptidoglycan biosynthesis.</text>
</comment>
<evidence type="ECO:0000256" key="6">
    <source>
        <dbReference type="ARBA" id="ARBA00015188"/>
    </source>
</evidence>
<evidence type="ECO:0000256" key="9">
    <source>
        <dbReference type="ARBA" id="ARBA00022630"/>
    </source>
</evidence>
<comment type="catalytic activity">
    <reaction evidence="18 19">
        <text>UDP-N-acetyl-alpha-D-muramate + NADP(+) = UDP-N-acetyl-3-O-(1-carboxyvinyl)-alpha-D-glucosamine + NADPH + H(+)</text>
        <dbReference type="Rhea" id="RHEA:12248"/>
        <dbReference type="ChEBI" id="CHEBI:15378"/>
        <dbReference type="ChEBI" id="CHEBI:57783"/>
        <dbReference type="ChEBI" id="CHEBI:58349"/>
        <dbReference type="ChEBI" id="CHEBI:68483"/>
        <dbReference type="ChEBI" id="CHEBI:70757"/>
        <dbReference type="EC" id="1.3.1.98"/>
    </reaction>
</comment>
<dbReference type="Proteomes" id="UP000703590">
    <property type="component" value="Unassembled WGS sequence"/>
</dbReference>
<evidence type="ECO:0000256" key="12">
    <source>
        <dbReference type="ARBA" id="ARBA00022960"/>
    </source>
</evidence>
<comment type="subcellular location">
    <subcellularLocation>
        <location evidence="3 19">Cytoplasm</location>
    </subcellularLocation>
</comment>
<evidence type="ECO:0000256" key="2">
    <source>
        <dbReference type="ARBA" id="ARBA00003921"/>
    </source>
</evidence>
<evidence type="ECO:0000256" key="16">
    <source>
        <dbReference type="ARBA" id="ARBA00023316"/>
    </source>
</evidence>
<proteinExistence type="inferred from homology"/>
<sequence>MVKTVDFSTFSNLRIGPKVDVLVVEEAGPLERFIIGGANNLLIGPTPPPLAMLSKTFDFIRLDNGVLHVGAATPSGKLFSFAKKHDLGGFEFMQQLPGTLGGMLAMNAGLKGWEIFNPLVAVRTHKGWVKKATIKHGYRYAYLPDNVFEATFTCKEGFDRDLAEQFRQMRANQPKDPSAGSCFKNPPNESAGRLLEAVGFRGKQRGGMAFSPQHANFLVNLGGGTYEEAIALIQEAKATVLAETGILLELEIKIINLPAPF</sequence>
<keyword evidence="15 19" id="KW-0131">Cell cycle</keyword>
<evidence type="ECO:0000256" key="17">
    <source>
        <dbReference type="ARBA" id="ARBA00031026"/>
    </source>
</evidence>
<dbReference type="HAMAP" id="MF_00037">
    <property type="entry name" value="MurB"/>
    <property type="match status" value="1"/>
</dbReference>
<dbReference type="PANTHER" id="PTHR21071:SF4">
    <property type="entry name" value="UDP-N-ACETYLENOLPYRUVOYLGLUCOSAMINE REDUCTASE"/>
    <property type="match status" value="1"/>
</dbReference>
<comment type="function">
    <text evidence="2 19">Cell wall formation.</text>
</comment>
<dbReference type="NCBIfam" id="NF010479">
    <property type="entry name" value="PRK13904.1"/>
    <property type="match status" value="1"/>
</dbReference>
<feature type="active site" evidence="19">
    <location>
        <position position="251"/>
    </location>
</feature>